<evidence type="ECO:0000313" key="1">
    <source>
        <dbReference type="EMBL" id="GFO18406.1"/>
    </source>
</evidence>
<protein>
    <submittedName>
        <fullName evidence="1">Uncharacterized protein</fullName>
    </submittedName>
</protein>
<keyword evidence="2" id="KW-1185">Reference proteome</keyword>
<reference evidence="1 2" key="1">
    <citation type="journal article" date="2021" name="Elife">
        <title>Chloroplast acquisition without the gene transfer in kleptoplastic sea slugs, Plakobranchus ocellatus.</title>
        <authorList>
            <person name="Maeda T."/>
            <person name="Takahashi S."/>
            <person name="Yoshida T."/>
            <person name="Shimamura S."/>
            <person name="Takaki Y."/>
            <person name="Nagai Y."/>
            <person name="Toyoda A."/>
            <person name="Suzuki Y."/>
            <person name="Arimoto A."/>
            <person name="Ishii H."/>
            <person name="Satoh N."/>
            <person name="Nishiyama T."/>
            <person name="Hasebe M."/>
            <person name="Maruyama T."/>
            <person name="Minagawa J."/>
            <person name="Obokata J."/>
            <person name="Shigenobu S."/>
        </authorList>
    </citation>
    <scope>NUCLEOTIDE SEQUENCE [LARGE SCALE GENOMIC DNA]</scope>
</reference>
<comment type="caution">
    <text evidence="1">The sequence shown here is derived from an EMBL/GenBank/DDBJ whole genome shotgun (WGS) entry which is preliminary data.</text>
</comment>
<dbReference type="Proteomes" id="UP000735302">
    <property type="component" value="Unassembled WGS sequence"/>
</dbReference>
<dbReference type="EMBL" id="BLXT01004955">
    <property type="protein sequence ID" value="GFO18406.1"/>
    <property type="molecule type" value="Genomic_DNA"/>
</dbReference>
<sequence length="116" mass="12900">MPRSLCIAFSGNDSWCKGMRCRIAIELAFNAKHYLDKEMLSATCDGEPKIHKFLDVIPKLSDPIVSGNENDINVTSTFRAEVMKTCVPCTFMGMWQLCAAEAFLNIKIISVYSSLG</sequence>
<proteinExistence type="predicted"/>
<accession>A0AAV4BHQ1</accession>
<gene>
    <name evidence="1" type="ORF">PoB_004491100</name>
</gene>
<evidence type="ECO:0000313" key="2">
    <source>
        <dbReference type="Proteomes" id="UP000735302"/>
    </source>
</evidence>
<name>A0AAV4BHQ1_9GAST</name>
<organism evidence="1 2">
    <name type="scientific">Plakobranchus ocellatus</name>
    <dbReference type="NCBI Taxonomy" id="259542"/>
    <lineage>
        <taxon>Eukaryota</taxon>
        <taxon>Metazoa</taxon>
        <taxon>Spiralia</taxon>
        <taxon>Lophotrochozoa</taxon>
        <taxon>Mollusca</taxon>
        <taxon>Gastropoda</taxon>
        <taxon>Heterobranchia</taxon>
        <taxon>Euthyneura</taxon>
        <taxon>Panpulmonata</taxon>
        <taxon>Sacoglossa</taxon>
        <taxon>Placobranchoidea</taxon>
        <taxon>Plakobranchidae</taxon>
        <taxon>Plakobranchus</taxon>
    </lineage>
</organism>
<dbReference type="AlphaFoldDB" id="A0AAV4BHQ1"/>